<comment type="caution">
    <text evidence="2">The sequence shown here is derived from an EMBL/GenBank/DDBJ whole genome shotgun (WGS) entry which is preliminary data.</text>
</comment>
<feature type="transmembrane region" description="Helical" evidence="1">
    <location>
        <begin position="6"/>
        <end position="27"/>
    </location>
</feature>
<feature type="transmembrane region" description="Helical" evidence="1">
    <location>
        <begin position="95"/>
        <end position="112"/>
    </location>
</feature>
<evidence type="ECO:0008006" key="4">
    <source>
        <dbReference type="Google" id="ProtNLM"/>
    </source>
</evidence>
<gene>
    <name evidence="2" type="ORF">GCM10023153_14280</name>
</gene>
<reference evidence="3" key="1">
    <citation type="journal article" date="2019" name="Int. J. Syst. Evol. Microbiol.">
        <title>The Global Catalogue of Microorganisms (GCM) 10K type strain sequencing project: providing services to taxonomists for standard genome sequencing and annotation.</title>
        <authorList>
            <consortium name="The Broad Institute Genomics Platform"/>
            <consortium name="The Broad Institute Genome Sequencing Center for Infectious Disease"/>
            <person name="Wu L."/>
            <person name="Ma J."/>
        </authorList>
    </citation>
    <scope>NUCLEOTIDE SEQUENCE [LARGE SCALE GENOMIC DNA]</scope>
    <source>
        <strain evidence="3">JCM 17738</strain>
    </source>
</reference>
<name>A0ABP8JP28_9MICO</name>
<keyword evidence="1" id="KW-0812">Transmembrane</keyword>
<organism evidence="2 3">
    <name type="scientific">Ornithinibacter aureus</name>
    <dbReference type="NCBI Taxonomy" id="622664"/>
    <lineage>
        <taxon>Bacteria</taxon>
        <taxon>Bacillati</taxon>
        <taxon>Actinomycetota</taxon>
        <taxon>Actinomycetes</taxon>
        <taxon>Micrococcales</taxon>
        <taxon>Intrasporangiaceae</taxon>
        <taxon>Ornithinibacter</taxon>
    </lineage>
</organism>
<keyword evidence="3" id="KW-1185">Reference proteome</keyword>
<proteinExistence type="predicted"/>
<protein>
    <recommendedName>
        <fullName evidence="4">Integral membrane protein</fullName>
    </recommendedName>
</protein>
<accession>A0ABP8JP28</accession>
<dbReference type="Proteomes" id="UP001500390">
    <property type="component" value="Unassembled WGS sequence"/>
</dbReference>
<evidence type="ECO:0000313" key="2">
    <source>
        <dbReference type="EMBL" id="GAA4393861.1"/>
    </source>
</evidence>
<dbReference type="EMBL" id="BAABFX010000023">
    <property type="protein sequence ID" value="GAA4393861.1"/>
    <property type="molecule type" value="Genomic_DNA"/>
</dbReference>
<dbReference type="RefSeq" id="WP_159903591.1">
    <property type="nucleotide sequence ID" value="NZ_BAABFX010000023.1"/>
</dbReference>
<keyword evidence="1" id="KW-1133">Transmembrane helix</keyword>
<keyword evidence="1" id="KW-0472">Membrane</keyword>
<sequence>MEIVEHLLVLVHLLGMAAIVGSAVFVARGTVTPALVWGARAQLVTGLLLVGLAEMGDGDVNHAKVGIKLLVAIAVAACAEIAAATAKKGDERAQLVTAAGALALLNTAIAVLW</sequence>
<evidence type="ECO:0000256" key="1">
    <source>
        <dbReference type="SAM" id="Phobius"/>
    </source>
</evidence>
<feature type="transmembrane region" description="Helical" evidence="1">
    <location>
        <begin position="34"/>
        <end position="53"/>
    </location>
</feature>
<feature type="transmembrane region" description="Helical" evidence="1">
    <location>
        <begin position="65"/>
        <end position="83"/>
    </location>
</feature>
<evidence type="ECO:0000313" key="3">
    <source>
        <dbReference type="Proteomes" id="UP001500390"/>
    </source>
</evidence>